<dbReference type="Pfam" id="PF11932">
    <property type="entry name" value="DUF3450"/>
    <property type="match status" value="1"/>
</dbReference>
<feature type="signal peptide" evidence="2">
    <location>
        <begin position="1"/>
        <end position="20"/>
    </location>
</feature>
<feature type="chain" id="PRO_5023822853" evidence="2">
    <location>
        <begin position="21"/>
        <end position="252"/>
    </location>
</feature>
<feature type="coiled-coil region" evidence="1">
    <location>
        <begin position="42"/>
        <end position="97"/>
    </location>
</feature>
<reference evidence="3 4" key="1">
    <citation type="submission" date="2019-05" db="EMBL/GenBank/DDBJ databases">
        <title>OXA-830, a novel chromosomally encoded expanded-spectrum class D beta-lactamase in Aeromonas simiae.</title>
        <authorList>
            <person name="Zhou W."/>
            <person name="Chen Q."/>
        </authorList>
    </citation>
    <scope>NUCLEOTIDE SEQUENCE [LARGE SCALE GENOMIC DNA]</scope>
    <source>
        <strain evidence="3 4">A6</strain>
    </source>
</reference>
<sequence length="252" mass="28486">MKKHLIAALIALPAIGGAYAANPVAEHTLADLVSGEASQKKVAQAADAAIAARQELQATERQLKDQLAYNHYMQTMVTDQERELSTLQRQLSAVEETRQGLVPLLLQMQDDLEVWVTNDLPLRKEEREARLAHLKQTLARSDVSESEKFRVLLQAYQIEAEYGNRLDVWQQRLTLEGQERLVDVVALGRIALLAMTTDGHQAWRWSTQAKAWLPLDVQWFGAIRQAIELANEKQTPTLLRLPMSTARQEMTQ</sequence>
<protein>
    <submittedName>
        <fullName evidence="3">DUF3450 domain-containing protein</fullName>
    </submittedName>
</protein>
<dbReference type="RefSeq" id="WP_193002780.1">
    <property type="nucleotide sequence ID" value="NZ_CP040449.1"/>
</dbReference>
<keyword evidence="4" id="KW-1185">Reference proteome</keyword>
<keyword evidence="1" id="KW-0175">Coiled coil</keyword>
<dbReference type="EMBL" id="CP040449">
    <property type="protein sequence ID" value="QFI56326.1"/>
    <property type="molecule type" value="Genomic_DNA"/>
</dbReference>
<evidence type="ECO:0000313" key="4">
    <source>
        <dbReference type="Proteomes" id="UP000594034"/>
    </source>
</evidence>
<keyword evidence="2" id="KW-0732">Signal</keyword>
<dbReference type="KEGG" id="asim:FE240_17540"/>
<dbReference type="PIRSF" id="PIRSF028069">
    <property type="entry name" value="UCP028069"/>
    <property type="match status" value="1"/>
</dbReference>
<dbReference type="Proteomes" id="UP000594034">
    <property type="component" value="Chromosome"/>
</dbReference>
<organism evidence="3 4">
    <name type="scientific">Aeromonas simiae</name>
    <dbReference type="NCBI Taxonomy" id="218936"/>
    <lineage>
        <taxon>Bacteria</taxon>
        <taxon>Pseudomonadati</taxon>
        <taxon>Pseudomonadota</taxon>
        <taxon>Gammaproteobacteria</taxon>
        <taxon>Aeromonadales</taxon>
        <taxon>Aeromonadaceae</taxon>
        <taxon>Aeromonas</taxon>
    </lineage>
</organism>
<dbReference type="AlphaFoldDB" id="A0A5J6WYX6"/>
<dbReference type="InterPro" id="IPR016866">
    <property type="entry name" value="UCP028069"/>
</dbReference>
<evidence type="ECO:0000256" key="2">
    <source>
        <dbReference type="SAM" id="SignalP"/>
    </source>
</evidence>
<proteinExistence type="predicted"/>
<evidence type="ECO:0000256" key="1">
    <source>
        <dbReference type="SAM" id="Coils"/>
    </source>
</evidence>
<gene>
    <name evidence="3" type="ORF">FE240_17540</name>
</gene>
<evidence type="ECO:0000313" key="3">
    <source>
        <dbReference type="EMBL" id="QFI56326.1"/>
    </source>
</evidence>
<name>A0A5J6WYX6_9GAMM</name>
<accession>A0A5J6WYX6</accession>